<dbReference type="Proteomes" id="UP000757540">
    <property type="component" value="Unassembled WGS sequence"/>
</dbReference>
<sequence length="84" mass="9503">MPESARWTHARSSRDIGRFVQQARRRRGTSQAALADELGLTRQYVSEVESGAGNLYITRLFEMFDELGIDVRLAERTRDGSDGD</sequence>
<dbReference type="Gene3D" id="1.10.260.40">
    <property type="entry name" value="lambda repressor-like DNA-binding domains"/>
    <property type="match status" value="1"/>
</dbReference>
<proteinExistence type="predicted"/>
<dbReference type="SUPFAM" id="SSF47413">
    <property type="entry name" value="lambda repressor-like DNA-binding domains"/>
    <property type="match status" value="1"/>
</dbReference>
<organism evidence="2 3">
    <name type="scientific">Isoptericola halotolerans</name>
    <dbReference type="NCBI Taxonomy" id="300560"/>
    <lineage>
        <taxon>Bacteria</taxon>
        <taxon>Bacillati</taxon>
        <taxon>Actinomycetota</taxon>
        <taxon>Actinomycetes</taxon>
        <taxon>Micrococcales</taxon>
        <taxon>Promicromonosporaceae</taxon>
        <taxon>Isoptericola</taxon>
    </lineage>
</organism>
<dbReference type="InterPro" id="IPR001387">
    <property type="entry name" value="Cro/C1-type_HTH"/>
</dbReference>
<accession>A0ABX2A5Z4</accession>
<feature type="domain" description="HTH cro/C1-type" evidence="1">
    <location>
        <begin position="20"/>
        <end position="74"/>
    </location>
</feature>
<dbReference type="EMBL" id="JABEZU010000003">
    <property type="protein sequence ID" value="NOV98006.1"/>
    <property type="molecule type" value="Genomic_DNA"/>
</dbReference>
<dbReference type="Pfam" id="PF01381">
    <property type="entry name" value="HTH_3"/>
    <property type="match status" value="1"/>
</dbReference>
<reference evidence="2 3" key="1">
    <citation type="submission" date="2020-05" db="EMBL/GenBank/DDBJ databases">
        <title>Genomic Encyclopedia of Type Strains, Phase III (KMG-III): the genomes of soil and plant-associated and newly described type strains.</title>
        <authorList>
            <person name="Whitman W."/>
        </authorList>
    </citation>
    <scope>NUCLEOTIDE SEQUENCE [LARGE SCALE GENOMIC DNA]</scope>
    <source>
        <strain evidence="2 3">KCTC 19046</strain>
    </source>
</reference>
<dbReference type="SMART" id="SM00530">
    <property type="entry name" value="HTH_XRE"/>
    <property type="match status" value="1"/>
</dbReference>
<evidence type="ECO:0000259" key="1">
    <source>
        <dbReference type="PROSITE" id="PS50943"/>
    </source>
</evidence>
<comment type="caution">
    <text evidence="2">The sequence shown here is derived from an EMBL/GenBank/DDBJ whole genome shotgun (WGS) entry which is preliminary data.</text>
</comment>
<name>A0ABX2A5Z4_9MICO</name>
<dbReference type="InterPro" id="IPR010982">
    <property type="entry name" value="Lambda_DNA-bd_dom_sf"/>
</dbReference>
<dbReference type="CDD" id="cd00093">
    <property type="entry name" value="HTH_XRE"/>
    <property type="match status" value="1"/>
</dbReference>
<dbReference type="RefSeq" id="WP_171784236.1">
    <property type="nucleotide sequence ID" value="NZ_BAAAML010000005.1"/>
</dbReference>
<dbReference type="PROSITE" id="PS50943">
    <property type="entry name" value="HTH_CROC1"/>
    <property type="match status" value="1"/>
</dbReference>
<keyword evidence="3" id="KW-1185">Reference proteome</keyword>
<evidence type="ECO:0000313" key="3">
    <source>
        <dbReference type="Proteomes" id="UP000757540"/>
    </source>
</evidence>
<gene>
    <name evidence="2" type="ORF">HDG69_002591</name>
</gene>
<protein>
    <submittedName>
        <fullName evidence="2">Transcriptional regulator with XRE-family HTH domain</fullName>
    </submittedName>
</protein>
<evidence type="ECO:0000313" key="2">
    <source>
        <dbReference type="EMBL" id="NOV98006.1"/>
    </source>
</evidence>